<dbReference type="GeneTree" id="ENSGT00940000175969"/>
<evidence type="ECO:0000256" key="1">
    <source>
        <dbReference type="ARBA" id="ARBA00006215"/>
    </source>
</evidence>
<dbReference type="OMA" id="SYWEQIH"/>
<dbReference type="InterPro" id="IPR042769">
    <property type="entry name" value="SPATA6_fam"/>
</dbReference>
<reference evidence="5" key="2">
    <citation type="submission" date="2025-09" db="UniProtKB">
        <authorList>
            <consortium name="Ensembl"/>
        </authorList>
    </citation>
    <scope>IDENTIFICATION</scope>
</reference>
<feature type="compositionally biased region" description="Polar residues" evidence="3">
    <location>
        <begin position="69"/>
        <end position="81"/>
    </location>
</feature>
<sequence>MKQNSRDFLNPGPSLSGAEDPTQRDALMMERSSRFHGAFPTVEFSVTSFIEESDGMDASPMSGLVGGRPSSTWARKSSSYEGRSAFRRSPSPPPCRHISCEAKKKPPKHAVCLEPGYQRPTVASTTRALSPYTHRKMCQLSLDAEQRLRHLRLGPHHFRKETESLPPFLVPTRSSQMDAYSPPPQSYAHCCHTVSLSDDDLDFLLDTHYRPRASRMRSVRAWSSPGPPFRRDELSQSPHRGSAVSKRRGPVTTKHSLRESLQANDPSPSYWEQIHSRVQKILLTHRVPFDID</sequence>
<dbReference type="AlphaFoldDB" id="A0A3Q2XNB7"/>
<evidence type="ECO:0000313" key="6">
    <source>
        <dbReference type="Proteomes" id="UP000264820"/>
    </source>
</evidence>
<feature type="region of interest" description="Disordered" evidence="3">
    <location>
        <begin position="217"/>
        <end position="269"/>
    </location>
</feature>
<evidence type="ECO:0000256" key="3">
    <source>
        <dbReference type="SAM" id="MobiDB-lite"/>
    </source>
</evidence>
<reference evidence="5" key="1">
    <citation type="submission" date="2025-08" db="UniProtKB">
        <authorList>
            <consortium name="Ensembl"/>
        </authorList>
    </citation>
    <scope>IDENTIFICATION</scope>
</reference>
<dbReference type="Pfam" id="PF14909">
    <property type="entry name" value="SPATA6"/>
    <property type="match status" value="1"/>
</dbReference>
<proteinExistence type="inferred from homology"/>
<feature type="region of interest" description="Disordered" evidence="3">
    <location>
        <begin position="60"/>
        <end position="94"/>
    </location>
</feature>
<dbReference type="PANTHER" id="PTHR16435:SF3">
    <property type="entry name" value="SPERMATOGENESIS-ASSOCIATED PROTEIN 6"/>
    <property type="match status" value="1"/>
</dbReference>
<evidence type="ECO:0000259" key="4">
    <source>
        <dbReference type="Pfam" id="PF14909"/>
    </source>
</evidence>
<evidence type="ECO:0000313" key="5">
    <source>
        <dbReference type="Ensembl" id="ENSHCOP00000001496.1"/>
    </source>
</evidence>
<organism evidence="5 6">
    <name type="scientific">Hippocampus comes</name>
    <name type="common">Tiger tail seahorse</name>
    <dbReference type="NCBI Taxonomy" id="109280"/>
    <lineage>
        <taxon>Eukaryota</taxon>
        <taxon>Metazoa</taxon>
        <taxon>Chordata</taxon>
        <taxon>Craniata</taxon>
        <taxon>Vertebrata</taxon>
        <taxon>Euteleostomi</taxon>
        <taxon>Actinopterygii</taxon>
        <taxon>Neopterygii</taxon>
        <taxon>Teleostei</taxon>
        <taxon>Neoteleostei</taxon>
        <taxon>Acanthomorphata</taxon>
        <taxon>Syngnathiaria</taxon>
        <taxon>Syngnathiformes</taxon>
        <taxon>Syngnathoidei</taxon>
        <taxon>Syngnathidae</taxon>
        <taxon>Hippocampus</taxon>
    </lineage>
</organism>
<dbReference type="GO" id="GO:0120212">
    <property type="term" value="C:sperm head-tail coupling apparatus"/>
    <property type="evidence" value="ECO:0007669"/>
    <property type="project" value="InterPro"/>
</dbReference>
<dbReference type="STRING" id="109280.ENSHCOP00000001496"/>
<evidence type="ECO:0000256" key="2">
    <source>
        <dbReference type="ARBA" id="ARBA00022553"/>
    </source>
</evidence>
<dbReference type="Ensembl" id="ENSHCOT00000012020.1">
    <property type="protein sequence ID" value="ENSHCOP00000001496.1"/>
    <property type="gene ID" value="ENSHCOG00000002446.1"/>
</dbReference>
<comment type="similarity">
    <text evidence="1">Belongs to the SPATA6 family.</text>
</comment>
<dbReference type="PANTHER" id="PTHR16435">
    <property type="entry name" value="SPERMATOGENESIS-ASSOCIATED PROTEIN 6 SPATA6"/>
    <property type="match status" value="1"/>
</dbReference>
<dbReference type="GO" id="GO:0032027">
    <property type="term" value="F:myosin light chain binding"/>
    <property type="evidence" value="ECO:0007669"/>
    <property type="project" value="InterPro"/>
</dbReference>
<accession>A0A3Q2XNB7</accession>
<keyword evidence="2" id="KW-0597">Phosphoprotein</keyword>
<keyword evidence="6" id="KW-1185">Reference proteome</keyword>
<feature type="region of interest" description="Disordered" evidence="3">
    <location>
        <begin position="1"/>
        <end position="25"/>
    </location>
</feature>
<dbReference type="Proteomes" id="UP000264820">
    <property type="component" value="Unplaced"/>
</dbReference>
<dbReference type="InterPro" id="IPR032732">
    <property type="entry name" value="SPATA6_N"/>
</dbReference>
<dbReference type="GO" id="GO:0007283">
    <property type="term" value="P:spermatogenesis"/>
    <property type="evidence" value="ECO:0007669"/>
    <property type="project" value="InterPro"/>
</dbReference>
<name>A0A3Q2XNB7_HIPCM</name>
<feature type="domain" description="Spermatogenesis-associated protein 6 N-terminal" evidence="4">
    <location>
        <begin position="2"/>
        <end position="50"/>
    </location>
</feature>
<protein>
    <submittedName>
        <fullName evidence="5">Spermatogenesis associated 6</fullName>
    </submittedName>
</protein>